<evidence type="ECO:0000313" key="1">
    <source>
        <dbReference type="EMBL" id="OIQ66880.1"/>
    </source>
</evidence>
<comment type="caution">
    <text evidence="1">The sequence shown here is derived from an EMBL/GenBank/DDBJ whole genome shotgun (WGS) entry which is preliminary data.</text>
</comment>
<accession>A0A1J5P806</accession>
<dbReference type="EMBL" id="MLJW01006296">
    <property type="protein sequence ID" value="OIQ66880.1"/>
    <property type="molecule type" value="Genomic_DNA"/>
</dbReference>
<sequence length="46" mass="5382">MTFPANWYAYGSSRYLEQHNASLWCQQLVNIAKGYAGLGFRRDLHF</sequence>
<protein>
    <submittedName>
        <fullName evidence="1">Uncharacterized protein</fullName>
    </submittedName>
</protein>
<proteinExistence type="predicted"/>
<organism evidence="1">
    <name type="scientific">mine drainage metagenome</name>
    <dbReference type="NCBI Taxonomy" id="410659"/>
    <lineage>
        <taxon>unclassified sequences</taxon>
        <taxon>metagenomes</taxon>
        <taxon>ecological metagenomes</taxon>
    </lineage>
</organism>
<gene>
    <name evidence="1" type="ORF">GALL_515490</name>
</gene>
<reference evidence="1" key="1">
    <citation type="submission" date="2016-10" db="EMBL/GenBank/DDBJ databases">
        <title>Sequence of Gallionella enrichment culture.</title>
        <authorList>
            <person name="Poehlein A."/>
            <person name="Muehling M."/>
            <person name="Daniel R."/>
        </authorList>
    </citation>
    <scope>NUCLEOTIDE SEQUENCE</scope>
</reference>
<dbReference type="AlphaFoldDB" id="A0A1J5P806"/>
<name>A0A1J5P806_9ZZZZ</name>